<reference evidence="5" key="1">
    <citation type="submission" date="2023-03" db="EMBL/GenBank/DDBJ databases">
        <title>Electrophorus voltai genome.</title>
        <authorList>
            <person name="Bian C."/>
        </authorList>
    </citation>
    <scope>NUCLEOTIDE SEQUENCE</scope>
    <source>
        <strain evidence="5">CB-2022</strain>
        <tissue evidence="5">Muscle</tissue>
    </source>
</reference>
<protein>
    <recommendedName>
        <fullName evidence="7">Family with sequence similarity 81 member B</fullName>
    </recommendedName>
</protein>
<comment type="similarity">
    <text evidence="2">Belongs to the FAM81 family.</text>
</comment>
<evidence type="ECO:0000313" key="6">
    <source>
        <dbReference type="Proteomes" id="UP001239994"/>
    </source>
</evidence>
<evidence type="ECO:0000256" key="4">
    <source>
        <dbReference type="SAM" id="MobiDB-lite"/>
    </source>
</evidence>
<feature type="non-terminal residue" evidence="5">
    <location>
        <position position="285"/>
    </location>
</feature>
<evidence type="ECO:0000256" key="1">
    <source>
        <dbReference type="ARBA" id="ARBA00023054"/>
    </source>
</evidence>
<comment type="caution">
    <text evidence="5">The sequence shown here is derived from an EMBL/GenBank/DDBJ whole genome shotgun (WGS) entry which is preliminary data.</text>
</comment>
<feature type="coiled-coil region" evidence="3">
    <location>
        <begin position="107"/>
        <end position="134"/>
    </location>
</feature>
<dbReference type="PANTHER" id="PTHR22420">
    <property type="entry name" value="PROTEIN FAM81A"/>
    <property type="match status" value="1"/>
</dbReference>
<dbReference type="InterPro" id="IPR029619">
    <property type="entry name" value="FAM81"/>
</dbReference>
<proteinExistence type="inferred from homology"/>
<evidence type="ECO:0000313" key="5">
    <source>
        <dbReference type="EMBL" id="KAK1792180.1"/>
    </source>
</evidence>
<dbReference type="PANTHER" id="PTHR22420:SF5">
    <property type="entry name" value="PROTEIN FAM81B"/>
    <property type="match status" value="1"/>
</dbReference>
<dbReference type="EMBL" id="JAROKS010000019">
    <property type="protein sequence ID" value="KAK1792180.1"/>
    <property type="molecule type" value="Genomic_DNA"/>
</dbReference>
<dbReference type="AlphaFoldDB" id="A0AAD9DR84"/>
<name>A0AAD9DR84_9TELE</name>
<gene>
    <name evidence="5" type="ORF">P4O66_012139</name>
</gene>
<dbReference type="Proteomes" id="UP001239994">
    <property type="component" value="Unassembled WGS sequence"/>
</dbReference>
<organism evidence="5 6">
    <name type="scientific">Electrophorus voltai</name>
    <dbReference type="NCBI Taxonomy" id="2609070"/>
    <lineage>
        <taxon>Eukaryota</taxon>
        <taxon>Metazoa</taxon>
        <taxon>Chordata</taxon>
        <taxon>Craniata</taxon>
        <taxon>Vertebrata</taxon>
        <taxon>Euteleostomi</taxon>
        <taxon>Actinopterygii</taxon>
        <taxon>Neopterygii</taxon>
        <taxon>Teleostei</taxon>
        <taxon>Ostariophysi</taxon>
        <taxon>Gymnotiformes</taxon>
        <taxon>Gymnotoidei</taxon>
        <taxon>Gymnotidae</taxon>
        <taxon>Electrophorus</taxon>
    </lineage>
</organism>
<evidence type="ECO:0000256" key="2">
    <source>
        <dbReference type="ARBA" id="ARBA00046344"/>
    </source>
</evidence>
<sequence length="285" mass="32532">MTRQERTLAALLEQAFRVKEDIVGSLHATQGSVLMEASARKLLENHIQTITHIVKQLSKDIQVLEAQVVQRDSVASGMSFAVQSLDHKNLAGIGDLRGRVARCDASIAKLSGNMRAAEQEILKLQQEVGEMRAGIELRLRDMELKISQSLERLEASLSQQVACRNTTRDLQQDIRQLETKTSSELRELDGEVTRLRRWTEQQLNTHTQDGQQLRTLLRDREVEVEGKLKAPINLLAARLDRVEKQLEREHPLDRTRRSESKLNSRIDAVEKSLGDSLEQMRREYQ</sequence>
<evidence type="ECO:0000256" key="3">
    <source>
        <dbReference type="SAM" id="Coils"/>
    </source>
</evidence>
<feature type="region of interest" description="Disordered" evidence="4">
    <location>
        <begin position="250"/>
        <end position="285"/>
    </location>
</feature>
<keyword evidence="1 3" id="KW-0175">Coiled coil</keyword>
<accession>A0AAD9DR84</accession>
<evidence type="ECO:0008006" key="7">
    <source>
        <dbReference type="Google" id="ProtNLM"/>
    </source>
</evidence>
<keyword evidence="6" id="KW-1185">Reference proteome</keyword>